<dbReference type="InterPro" id="IPR018108">
    <property type="entry name" value="MCP_transmembrane"/>
</dbReference>
<evidence type="ECO:0000256" key="6">
    <source>
        <dbReference type="PROSITE-ProRule" id="PRU00282"/>
    </source>
</evidence>
<sequence length="319" mass="36582">MSDIQAQQVELTQEQNGKKFSYSNTYLKEFGVLGYLALQAVLYPIERIKVLQQVDIIPEVTDEAGKYDLRQNFQNYYNRHAESETFEAFYRGLGAKICKLITKELSIYFLADRIRDRIQVFDPKEDPFKHFVYNFISGVTSGTLTELIAYPMEVAKTRILCDGAPFEDRIYTNAYEALFKDSSARIYRGALFSLTGAALYRGTQIGLYETLNQLGMKDMSAWVHLPASILITIYAQKITYPFDTIRRQVMLRDTPFEVTSAETDTIIKRLTHPARRSDLMRGWNMQLYKSVSAGIFLFGYKALSGTFQAAPDLITKFSH</sequence>
<reference evidence="9" key="1">
    <citation type="journal article" date="2006" name="PLoS Biol.">
        <title>Macronuclear genome sequence of the ciliate Tetrahymena thermophila, a model eukaryote.</title>
        <authorList>
            <person name="Eisen J.A."/>
            <person name="Coyne R.S."/>
            <person name="Wu M."/>
            <person name="Wu D."/>
            <person name="Thiagarajan M."/>
            <person name="Wortman J.R."/>
            <person name="Badger J.H."/>
            <person name="Ren Q."/>
            <person name="Amedeo P."/>
            <person name="Jones K.M."/>
            <person name="Tallon L.J."/>
            <person name="Delcher A.L."/>
            <person name="Salzberg S.L."/>
            <person name="Silva J.C."/>
            <person name="Haas B.J."/>
            <person name="Majoros W.H."/>
            <person name="Farzad M."/>
            <person name="Carlton J.M."/>
            <person name="Smith R.K. Jr."/>
            <person name="Garg J."/>
            <person name="Pearlman R.E."/>
            <person name="Karrer K.M."/>
            <person name="Sun L."/>
            <person name="Manning G."/>
            <person name="Elde N.C."/>
            <person name="Turkewitz A.P."/>
            <person name="Asai D.J."/>
            <person name="Wilkes D.E."/>
            <person name="Wang Y."/>
            <person name="Cai H."/>
            <person name="Collins K."/>
            <person name="Stewart B.A."/>
            <person name="Lee S.R."/>
            <person name="Wilamowska K."/>
            <person name="Weinberg Z."/>
            <person name="Ruzzo W.L."/>
            <person name="Wloga D."/>
            <person name="Gaertig J."/>
            <person name="Frankel J."/>
            <person name="Tsao C.-C."/>
            <person name="Gorovsky M.A."/>
            <person name="Keeling P.J."/>
            <person name="Waller R.F."/>
            <person name="Patron N.J."/>
            <person name="Cherry J.M."/>
            <person name="Stover N.A."/>
            <person name="Krieger C.J."/>
            <person name="del Toro C."/>
            <person name="Ryder H.F."/>
            <person name="Williamson S.C."/>
            <person name="Barbeau R.A."/>
            <person name="Hamilton E.P."/>
            <person name="Orias E."/>
        </authorList>
    </citation>
    <scope>NUCLEOTIDE SEQUENCE [LARGE SCALE GENOMIC DNA]</scope>
    <source>
        <strain evidence="9">SB210</strain>
    </source>
</reference>
<evidence type="ECO:0000256" key="1">
    <source>
        <dbReference type="ARBA" id="ARBA00004141"/>
    </source>
</evidence>
<keyword evidence="3 6" id="KW-0812">Transmembrane</keyword>
<evidence type="ECO:0000256" key="7">
    <source>
        <dbReference type="RuleBase" id="RU000488"/>
    </source>
</evidence>
<keyword evidence="5 6" id="KW-0472">Membrane</keyword>
<dbReference type="GeneID" id="7838274"/>
<dbReference type="GO" id="GO:0016020">
    <property type="term" value="C:membrane"/>
    <property type="evidence" value="ECO:0007669"/>
    <property type="project" value="UniProtKB-SubCell"/>
</dbReference>
<name>I7MJ61_TETTS</name>
<dbReference type="OrthoDB" id="270584at2759"/>
<dbReference type="Gene3D" id="1.50.40.10">
    <property type="entry name" value="Mitochondrial carrier domain"/>
    <property type="match status" value="1"/>
</dbReference>
<dbReference type="PANTHER" id="PTHR24089">
    <property type="entry name" value="SOLUTE CARRIER FAMILY 25"/>
    <property type="match status" value="1"/>
</dbReference>
<dbReference type="eggNOG" id="KOG0749">
    <property type="taxonomic scope" value="Eukaryota"/>
</dbReference>
<comment type="similarity">
    <text evidence="7">Belongs to the mitochondrial carrier (TC 2.A.29) family.</text>
</comment>
<evidence type="ECO:0000256" key="5">
    <source>
        <dbReference type="ARBA" id="ARBA00023136"/>
    </source>
</evidence>
<evidence type="ECO:0000256" key="2">
    <source>
        <dbReference type="ARBA" id="ARBA00022448"/>
    </source>
</evidence>
<accession>I7MJ61</accession>
<dbReference type="RefSeq" id="XP_001016238.1">
    <property type="nucleotide sequence ID" value="XM_001016238.3"/>
</dbReference>
<proteinExistence type="inferred from homology"/>
<dbReference type="InParanoid" id="I7MJ61"/>
<dbReference type="GO" id="GO:0055085">
    <property type="term" value="P:transmembrane transport"/>
    <property type="evidence" value="ECO:0007669"/>
    <property type="project" value="InterPro"/>
</dbReference>
<keyword evidence="2 7" id="KW-0813">Transport</keyword>
<keyword evidence="9" id="KW-1185">Reference proteome</keyword>
<dbReference type="PROSITE" id="PS50920">
    <property type="entry name" value="SOLCAR"/>
    <property type="match status" value="2"/>
</dbReference>
<dbReference type="OMA" id="TELIAYP"/>
<dbReference type="InterPro" id="IPR023395">
    <property type="entry name" value="MCP_dom_sf"/>
</dbReference>
<evidence type="ECO:0000256" key="3">
    <source>
        <dbReference type="ARBA" id="ARBA00022692"/>
    </source>
</evidence>
<dbReference type="InterPro" id="IPR002067">
    <property type="entry name" value="MCP"/>
</dbReference>
<gene>
    <name evidence="8" type="ORF">TTHERM_00125590</name>
</gene>
<evidence type="ECO:0000256" key="4">
    <source>
        <dbReference type="ARBA" id="ARBA00022737"/>
    </source>
</evidence>
<comment type="subcellular location">
    <subcellularLocation>
        <location evidence="1">Membrane</location>
        <topology evidence="1">Multi-pass membrane protein</topology>
    </subcellularLocation>
</comment>
<dbReference type="PRINTS" id="PR00926">
    <property type="entry name" value="MITOCARRIER"/>
</dbReference>
<dbReference type="Pfam" id="PF00153">
    <property type="entry name" value="Mito_carr"/>
    <property type="match status" value="1"/>
</dbReference>
<protein>
    <submittedName>
        <fullName evidence="8">Carrier protein</fullName>
    </submittedName>
</protein>
<dbReference type="Proteomes" id="UP000009168">
    <property type="component" value="Unassembled WGS sequence"/>
</dbReference>
<feature type="repeat" description="Solcar" evidence="6">
    <location>
        <begin position="25"/>
        <end position="117"/>
    </location>
</feature>
<evidence type="ECO:0000313" key="8">
    <source>
        <dbReference type="EMBL" id="EAR95993.1"/>
    </source>
</evidence>
<dbReference type="HOGENOM" id="CLU_872857_0_0_1"/>
<dbReference type="STRING" id="312017.I7MJ61"/>
<organism evidence="8 9">
    <name type="scientific">Tetrahymena thermophila (strain SB210)</name>
    <dbReference type="NCBI Taxonomy" id="312017"/>
    <lineage>
        <taxon>Eukaryota</taxon>
        <taxon>Sar</taxon>
        <taxon>Alveolata</taxon>
        <taxon>Ciliophora</taxon>
        <taxon>Intramacronucleata</taxon>
        <taxon>Oligohymenophorea</taxon>
        <taxon>Hymenostomatida</taxon>
        <taxon>Tetrahymenina</taxon>
        <taxon>Tetrahymenidae</taxon>
        <taxon>Tetrahymena</taxon>
    </lineage>
</organism>
<dbReference type="KEGG" id="tet:TTHERM_00125590"/>
<dbReference type="SUPFAM" id="SSF103506">
    <property type="entry name" value="Mitochondrial carrier"/>
    <property type="match status" value="1"/>
</dbReference>
<evidence type="ECO:0000313" key="9">
    <source>
        <dbReference type="Proteomes" id="UP000009168"/>
    </source>
</evidence>
<dbReference type="AlphaFoldDB" id="I7MJ61"/>
<dbReference type="EMBL" id="GG662699">
    <property type="protein sequence ID" value="EAR95993.1"/>
    <property type="molecule type" value="Genomic_DNA"/>
</dbReference>
<keyword evidence="4" id="KW-0677">Repeat</keyword>
<feature type="repeat" description="Solcar" evidence="6">
    <location>
        <begin position="129"/>
        <end position="214"/>
    </location>
</feature>